<keyword evidence="1" id="KW-1133">Transmembrane helix</keyword>
<evidence type="ECO:0000259" key="2">
    <source>
        <dbReference type="Pfam" id="PF09835"/>
    </source>
</evidence>
<reference evidence="3 4" key="1">
    <citation type="journal article" date="2019" name="Int. J. Syst. Evol. Microbiol.">
        <title>The Global Catalogue of Microorganisms (GCM) 10K type strain sequencing project: providing services to taxonomists for standard genome sequencing and annotation.</title>
        <authorList>
            <consortium name="The Broad Institute Genomics Platform"/>
            <consortium name="The Broad Institute Genome Sequencing Center for Infectious Disease"/>
            <person name="Wu L."/>
            <person name="Ma J."/>
        </authorList>
    </citation>
    <scope>NUCLEOTIDE SEQUENCE [LARGE SCALE GENOMIC DNA]</scope>
    <source>
        <strain evidence="3 4">CGMCC 1.10593</strain>
    </source>
</reference>
<evidence type="ECO:0000256" key="1">
    <source>
        <dbReference type="SAM" id="Phobius"/>
    </source>
</evidence>
<keyword evidence="1" id="KW-0812">Transmembrane</keyword>
<feature type="transmembrane region" description="Helical" evidence="1">
    <location>
        <begin position="29"/>
        <end position="53"/>
    </location>
</feature>
<organism evidence="3 4">
    <name type="scientific">Halohasta litorea</name>
    <dbReference type="NCBI Taxonomy" id="869891"/>
    <lineage>
        <taxon>Archaea</taxon>
        <taxon>Methanobacteriati</taxon>
        <taxon>Methanobacteriota</taxon>
        <taxon>Stenosarchaea group</taxon>
        <taxon>Halobacteria</taxon>
        <taxon>Halobacteriales</taxon>
        <taxon>Haloferacaceae</taxon>
        <taxon>Halohasta</taxon>
    </lineage>
</organism>
<dbReference type="EMBL" id="JBHUDM010000001">
    <property type="protein sequence ID" value="MFD1641075.1"/>
    <property type="molecule type" value="Genomic_DNA"/>
</dbReference>
<accession>A0ABD6D6I3</accession>
<keyword evidence="1" id="KW-0472">Membrane</keyword>
<dbReference type="Pfam" id="PF09835">
    <property type="entry name" value="DUF2062"/>
    <property type="match status" value="1"/>
</dbReference>
<feature type="transmembrane region" description="Helical" evidence="1">
    <location>
        <begin position="65"/>
        <end position="89"/>
    </location>
</feature>
<protein>
    <submittedName>
        <fullName evidence="3">DUF2062 domain-containing protein</fullName>
    </submittedName>
</protein>
<comment type="caution">
    <text evidence="3">The sequence shown here is derived from an EMBL/GenBank/DDBJ whole genome shotgun (WGS) entry which is preliminary data.</text>
</comment>
<dbReference type="RefSeq" id="WP_256394762.1">
    <property type="nucleotide sequence ID" value="NZ_JANHDJ010000001.1"/>
</dbReference>
<dbReference type="PANTHER" id="PTHR40547">
    <property type="entry name" value="SLL0298 PROTEIN"/>
    <property type="match status" value="1"/>
</dbReference>
<feature type="domain" description="DUF2062" evidence="2">
    <location>
        <begin position="27"/>
        <end position="152"/>
    </location>
</feature>
<dbReference type="PANTHER" id="PTHR40547:SF1">
    <property type="entry name" value="SLL0298 PROTEIN"/>
    <property type="match status" value="1"/>
</dbReference>
<dbReference type="Proteomes" id="UP001597052">
    <property type="component" value="Unassembled WGS sequence"/>
</dbReference>
<proteinExistence type="predicted"/>
<dbReference type="InterPro" id="IPR018639">
    <property type="entry name" value="DUF2062"/>
</dbReference>
<evidence type="ECO:0000313" key="4">
    <source>
        <dbReference type="Proteomes" id="UP001597052"/>
    </source>
</evidence>
<dbReference type="AlphaFoldDB" id="A0ABD6D6I3"/>
<keyword evidence="4" id="KW-1185">Reference proteome</keyword>
<gene>
    <name evidence="3" type="ORF">ACFSBW_04195</name>
</gene>
<evidence type="ECO:0000313" key="3">
    <source>
        <dbReference type="EMBL" id="MFD1641075.1"/>
    </source>
</evidence>
<feature type="transmembrane region" description="Helical" evidence="1">
    <location>
        <begin position="118"/>
        <end position="141"/>
    </location>
</feature>
<name>A0ABD6D6I3_9EURY</name>
<sequence>MRQRLVTYRGYVREQLEAAFGEDHPATDIALSFSLGLFVAALPNFGIALVLFAALIRYVDRVSSLALLAVLVIMNPPVKWAIYAAGFWLGSRLLGPVPGISVTEFSIADLSLSVGPEVFIRVFVGSFCLAAVIAVVSYVAAIRFIKELRQREIELVDKLPETFSD</sequence>